<dbReference type="SUPFAM" id="SSF50199">
    <property type="entry name" value="Staphylococcal nuclease"/>
    <property type="match status" value="1"/>
</dbReference>
<evidence type="ECO:0000259" key="4">
    <source>
        <dbReference type="PROSITE" id="PS50830"/>
    </source>
</evidence>
<evidence type="ECO:0000256" key="3">
    <source>
        <dbReference type="ARBA" id="ARBA00022801"/>
    </source>
</evidence>
<feature type="domain" description="TNase-like" evidence="4">
    <location>
        <begin position="35"/>
        <end position="166"/>
    </location>
</feature>
<dbReference type="SMART" id="SM00318">
    <property type="entry name" value="SNc"/>
    <property type="match status" value="1"/>
</dbReference>
<name>A0A839T1Q5_AZOMA</name>
<accession>A0A839T1Q5</accession>
<evidence type="ECO:0000313" key="5">
    <source>
        <dbReference type="EMBL" id="MBB3102899.1"/>
    </source>
</evidence>
<dbReference type="InterPro" id="IPR035437">
    <property type="entry name" value="SNase_OB-fold_sf"/>
</dbReference>
<dbReference type="AlphaFoldDB" id="A0A839T1Q5"/>
<reference evidence="5 6" key="1">
    <citation type="submission" date="2020-08" db="EMBL/GenBank/DDBJ databases">
        <title>Genomic Encyclopedia of Type Strains, Phase III (KMG-III): the genomes of soil and plant-associated and newly described type strains.</title>
        <authorList>
            <person name="Whitman W."/>
        </authorList>
    </citation>
    <scope>NUCLEOTIDE SEQUENCE [LARGE SCALE GENOMIC DNA]</scope>
    <source>
        <strain evidence="5 6">CECT 4462</strain>
    </source>
</reference>
<evidence type="ECO:0000256" key="1">
    <source>
        <dbReference type="ARBA" id="ARBA00022722"/>
    </source>
</evidence>
<dbReference type="Proteomes" id="UP000549250">
    <property type="component" value="Unassembled WGS sequence"/>
</dbReference>
<dbReference type="PANTHER" id="PTHR12302:SF3">
    <property type="entry name" value="SERINE_THREONINE-PROTEIN KINASE 31"/>
    <property type="match status" value="1"/>
</dbReference>
<dbReference type="GO" id="GO:0004519">
    <property type="term" value="F:endonuclease activity"/>
    <property type="evidence" value="ECO:0007669"/>
    <property type="project" value="UniProtKB-KW"/>
</dbReference>
<dbReference type="PROSITE" id="PS50830">
    <property type="entry name" value="TNASE_3"/>
    <property type="match status" value="1"/>
</dbReference>
<organism evidence="5 6">
    <name type="scientific">Azomonas macrocytogenes</name>
    <name type="common">Azotobacter macrocytogenes</name>
    <dbReference type="NCBI Taxonomy" id="69962"/>
    <lineage>
        <taxon>Bacteria</taxon>
        <taxon>Pseudomonadati</taxon>
        <taxon>Pseudomonadota</taxon>
        <taxon>Gammaproteobacteria</taxon>
        <taxon>Pseudomonadales</taxon>
        <taxon>Pseudomonadaceae</taxon>
        <taxon>Azomonas</taxon>
    </lineage>
</organism>
<keyword evidence="3" id="KW-0378">Hydrolase</keyword>
<keyword evidence="6" id="KW-1185">Reference proteome</keyword>
<gene>
    <name evidence="5" type="ORF">FHR87_001287</name>
</gene>
<dbReference type="PANTHER" id="PTHR12302">
    <property type="entry name" value="EBNA2 BINDING PROTEIN P100"/>
    <property type="match status" value="1"/>
</dbReference>
<dbReference type="RefSeq" id="WP_183165869.1">
    <property type="nucleotide sequence ID" value="NZ_JACHXI010000004.1"/>
</dbReference>
<evidence type="ECO:0000256" key="2">
    <source>
        <dbReference type="ARBA" id="ARBA00022759"/>
    </source>
</evidence>
<dbReference type="EMBL" id="JACHXI010000004">
    <property type="protein sequence ID" value="MBB3102899.1"/>
    <property type="molecule type" value="Genomic_DNA"/>
</dbReference>
<keyword evidence="2 5" id="KW-0255">Endonuclease</keyword>
<protein>
    <submittedName>
        <fullName evidence="5">Endonuclease YncB(Thermonuclease family)</fullName>
    </submittedName>
</protein>
<dbReference type="GO" id="GO:0016787">
    <property type="term" value="F:hydrolase activity"/>
    <property type="evidence" value="ECO:0007669"/>
    <property type="project" value="UniProtKB-KW"/>
</dbReference>
<dbReference type="InterPro" id="IPR016071">
    <property type="entry name" value="Staphylococal_nuclease_OB-fold"/>
</dbReference>
<evidence type="ECO:0000313" key="6">
    <source>
        <dbReference type="Proteomes" id="UP000549250"/>
    </source>
</evidence>
<sequence>MESPEQQKKASLVGAFFIFLFSTFQAQAFCPVAQHLQFVRVSKVIDGDTLRLDDGRSVRLIGMNAPETGHNGIQPEPFAEAARKRLQALVTASNERIGLRIGQQGHDRYGRLLAHAYDARGRNLEALLLAEGLGYFVALAPNTDLVDCHSKAEHQARLTHSRLWRQSPVGSVEMLNRPGFSLLEVQIERVRRNRGGIWLETTASLVVNIPLRVLDVFDEALLSALPGKRVEVRGWVIEHGTGRSSGQRRWLLPVTHPAMLRELN</sequence>
<proteinExistence type="predicted"/>
<keyword evidence="1" id="KW-0540">Nuclease</keyword>
<dbReference type="Gene3D" id="2.40.50.90">
    <property type="match status" value="1"/>
</dbReference>
<dbReference type="Pfam" id="PF00565">
    <property type="entry name" value="SNase"/>
    <property type="match status" value="1"/>
</dbReference>
<comment type="caution">
    <text evidence="5">The sequence shown here is derived from an EMBL/GenBank/DDBJ whole genome shotgun (WGS) entry which is preliminary data.</text>
</comment>